<evidence type="ECO:0000313" key="3">
    <source>
        <dbReference type="EMBL" id="ORX54230.1"/>
    </source>
</evidence>
<keyword evidence="4" id="KW-1185">Reference proteome</keyword>
<dbReference type="Proteomes" id="UP000193719">
    <property type="component" value="Unassembled WGS sequence"/>
</dbReference>
<protein>
    <submittedName>
        <fullName evidence="3">Uncharacterized protein</fullName>
    </submittedName>
</protein>
<dbReference type="AlphaFoldDB" id="A0A1Y1VF86"/>
<evidence type="ECO:0000256" key="1">
    <source>
        <dbReference type="SAM" id="MobiDB-lite"/>
    </source>
</evidence>
<reference evidence="3 4" key="2">
    <citation type="submission" date="2016-08" db="EMBL/GenBank/DDBJ databases">
        <title>Pervasive Adenine N6-methylation of Active Genes in Fungi.</title>
        <authorList>
            <consortium name="DOE Joint Genome Institute"/>
            <person name="Mondo S.J."/>
            <person name="Dannebaum R.O."/>
            <person name="Kuo R.C."/>
            <person name="Labutti K."/>
            <person name="Haridas S."/>
            <person name="Kuo A."/>
            <person name="Salamov A."/>
            <person name="Ahrendt S.R."/>
            <person name="Lipzen A."/>
            <person name="Sullivan W."/>
            <person name="Andreopoulos W.B."/>
            <person name="Clum A."/>
            <person name="Lindquist E."/>
            <person name="Daum C."/>
            <person name="Ramamoorthy G.K."/>
            <person name="Gryganskyi A."/>
            <person name="Culley D."/>
            <person name="Magnuson J.K."/>
            <person name="James T.Y."/>
            <person name="O'Malley M.A."/>
            <person name="Stajich J.E."/>
            <person name="Spatafora J.W."/>
            <person name="Visel A."/>
            <person name="Grigoriev I.V."/>
        </authorList>
    </citation>
    <scope>NUCLEOTIDE SEQUENCE [LARGE SCALE GENOMIC DNA]</scope>
    <source>
        <strain evidence="4">finn</strain>
    </source>
</reference>
<keyword evidence="2" id="KW-1133">Transmembrane helix</keyword>
<feature type="compositionally biased region" description="Polar residues" evidence="1">
    <location>
        <begin position="208"/>
        <end position="227"/>
    </location>
</feature>
<dbReference type="OrthoDB" id="10457084at2759"/>
<keyword evidence="2" id="KW-0812">Transmembrane</keyword>
<reference evidence="3 4" key="1">
    <citation type="submission" date="2016-08" db="EMBL/GenBank/DDBJ databases">
        <title>Genomes of anaerobic fungi encode conserved fungal cellulosomes for biomass hydrolysis.</title>
        <authorList>
            <consortium name="DOE Joint Genome Institute"/>
            <person name="Haitjema C.H."/>
            <person name="Gilmore S.P."/>
            <person name="Henske J.K."/>
            <person name="Solomon K.V."/>
            <person name="De Groot R."/>
            <person name="Kuo A."/>
            <person name="Mondo S.J."/>
            <person name="Salamov A.A."/>
            <person name="Labutti K."/>
            <person name="Zhao Z."/>
            <person name="Chiniquy J."/>
            <person name="Barry K."/>
            <person name="Brewer H.M."/>
            <person name="Purvine S.O."/>
            <person name="Wright A.T."/>
            <person name="Boxma B."/>
            <person name="Van Alen T."/>
            <person name="Hackstein J.H."/>
            <person name="Baker S.E."/>
            <person name="Grigoriev I.V."/>
            <person name="O'Malley M.A."/>
        </authorList>
    </citation>
    <scope>NUCLEOTIDE SEQUENCE [LARGE SCALE GENOMIC DNA]</scope>
    <source>
        <strain evidence="4">finn</strain>
    </source>
</reference>
<keyword evidence="2" id="KW-0472">Membrane</keyword>
<evidence type="ECO:0000256" key="2">
    <source>
        <dbReference type="SAM" id="Phobius"/>
    </source>
</evidence>
<gene>
    <name evidence="3" type="ORF">BCR36DRAFT_247704</name>
</gene>
<name>A0A1Y1VF86_9FUNG</name>
<feature type="non-terminal residue" evidence="3">
    <location>
        <position position="318"/>
    </location>
</feature>
<feature type="compositionally biased region" description="Low complexity" evidence="1">
    <location>
        <begin position="228"/>
        <end position="246"/>
    </location>
</feature>
<accession>A0A1Y1VF86</accession>
<organism evidence="3 4">
    <name type="scientific">Piromyces finnis</name>
    <dbReference type="NCBI Taxonomy" id="1754191"/>
    <lineage>
        <taxon>Eukaryota</taxon>
        <taxon>Fungi</taxon>
        <taxon>Fungi incertae sedis</taxon>
        <taxon>Chytridiomycota</taxon>
        <taxon>Chytridiomycota incertae sedis</taxon>
        <taxon>Neocallimastigomycetes</taxon>
        <taxon>Neocallimastigales</taxon>
        <taxon>Neocallimastigaceae</taxon>
        <taxon>Piromyces</taxon>
    </lineage>
</organism>
<proteinExistence type="predicted"/>
<evidence type="ECO:0000313" key="4">
    <source>
        <dbReference type="Proteomes" id="UP000193719"/>
    </source>
</evidence>
<feature type="transmembrane region" description="Helical" evidence="2">
    <location>
        <begin position="147"/>
        <end position="170"/>
    </location>
</feature>
<sequence>MHIQHMNDVKQEKVIDPKECFTYCNKIISNCKVVEYHKSTNLCYFYDKIEDNTIFNQKIIKTSISKEECLNIFNNEPDSVFYKYEEKGEDIKCIIGILNETQIVEDKNIENSNDLKIPINAKFQIDETSKAGQTRAQKEGAKDNNGVPLFLVFAGITGVIIITGLIVYGIKMIKKANEKNSKNARNSRNQITYKIKATDHYNSRYVFGNNSGSKNSTLNNSNEGKSYTSQHSHSSRNHSTNRSQHSTISNIAPYDYSYNDTNITYINSSIQNTTLQDFYNNASLSYSTSPQRNNFDFFTNASYGSSPQRNNLDFYSNA</sequence>
<comment type="caution">
    <text evidence="3">The sequence shown here is derived from an EMBL/GenBank/DDBJ whole genome shotgun (WGS) entry which is preliminary data.</text>
</comment>
<dbReference type="EMBL" id="MCFH01000011">
    <property type="protein sequence ID" value="ORX54230.1"/>
    <property type="molecule type" value="Genomic_DNA"/>
</dbReference>
<feature type="region of interest" description="Disordered" evidence="1">
    <location>
        <begin position="206"/>
        <end position="248"/>
    </location>
</feature>